<reference evidence="2 3" key="1">
    <citation type="submission" date="2019-02" db="EMBL/GenBank/DDBJ databases">
        <title>Deep-cultivation of Planctomycetes and their phenomic and genomic characterization uncovers novel biology.</title>
        <authorList>
            <person name="Wiegand S."/>
            <person name="Jogler M."/>
            <person name="Boedeker C."/>
            <person name="Pinto D."/>
            <person name="Vollmers J."/>
            <person name="Rivas-Marin E."/>
            <person name="Kohn T."/>
            <person name="Peeters S.H."/>
            <person name="Heuer A."/>
            <person name="Rast P."/>
            <person name="Oberbeckmann S."/>
            <person name="Bunk B."/>
            <person name="Jeske O."/>
            <person name="Meyerdierks A."/>
            <person name="Storesund J.E."/>
            <person name="Kallscheuer N."/>
            <person name="Luecker S."/>
            <person name="Lage O.M."/>
            <person name="Pohl T."/>
            <person name="Merkel B.J."/>
            <person name="Hornburger P."/>
            <person name="Mueller R.-W."/>
            <person name="Bruemmer F."/>
            <person name="Labrenz M."/>
            <person name="Spormann A.M."/>
            <person name="Op den Camp H."/>
            <person name="Overmann J."/>
            <person name="Amann R."/>
            <person name="Jetten M.S.M."/>
            <person name="Mascher T."/>
            <person name="Medema M.H."/>
            <person name="Devos D.P."/>
            <person name="Kaster A.-K."/>
            <person name="Ovreas L."/>
            <person name="Rohde M."/>
            <person name="Galperin M.Y."/>
            <person name="Jogler C."/>
        </authorList>
    </citation>
    <scope>NUCLEOTIDE SEQUENCE [LARGE SCALE GENOMIC DNA]</scope>
    <source>
        <strain evidence="2 3">Mal4</strain>
    </source>
</reference>
<gene>
    <name evidence="2" type="ORF">Mal4_41130</name>
</gene>
<evidence type="ECO:0000313" key="3">
    <source>
        <dbReference type="Proteomes" id="UP000320496"/>
    </source>
</evidence>
<evidence type="ECO:0000313" key="2">
    <source>
        <dbReference type="EMBL" id="QDU39766.1"/>
    </source>
</evidence>
<dbReference type="KEGG" id="mri:Mal4_41130"/>
<organism evidence="2 3">
    <name type="scientific">Maioricimonas rarisocia</name>
    <dbReference type="NCBI Taxonomy" id="2528026"/>
    <lineage>
        <taxon>Bacteria</taxon>
        <taxon>Pseudomonadati</taxon>
        <taxon>Planctomycetota</taxon>
        <taxon>Planctomycetia</taxon>
        <taxon>Planctomycetales</taxon>
        <taxon>Planctomycetaceae</taxon>
        <taxon>Maioricimonas</taxon>
    </lineage>
</organism>
<evidence type="ECO:0008006" key="4">
    <source>
        <dbReference type="Google" id="ProtNLM"/>
    </source>
</evidence>
<dbReference type="Proteomes" id="UP000320496">
    <property type="component" value="Chromosome"/>
</dbReference>
<evidence type="ECO:0000256" key="1">
    <source>
        <dbReference type="SAM" id="MobiDB-lite"/>
    </source>
</evidence>
<name>A0A517ZB94_9PLAN</name>
<accession>A0A517ZB94</accession>
<proteinExistence type="predicted"/>
<dbReference type="OrthoDB" id="214272at2"/>
<feature type="region of interest" description="Disordered" evidence="1">
    <location>
        <begin position="32"/>
        <end position="52"/>
    </location>
</feature>
<dbReference type="RefSeq" id="WP_145370916.1">
    <property type="nucleotide sequence ID" value="NZ_CP036275.1"/>
</dbReference>
<feature type="compositionally biased region" description="Polar residues" evidence="1">
    <location>
        <begin position="37"/>
        <end position="51"/>
    </location>
</feature>
<keyword evidence="3" id="KW-1185">Reference proteome</keyword>
<dbReference type="EMBL" id="CP036275">
    <property type="protein sequence ID" value="QDU39766.1"/>
    <property type="molecule type" value="Genomic_DNA"/>
</dbReference>
<sequence length="113" mass="12188">MSEGKSVLVVDGPQETARVIEAILGPRGVDVSRVRRQSANPETDSPRSSPPNLIVCHVDDNDEANVEELPGVPRVVIGTLQQSGGPNGRFLQSPFEYGELLRAVEELLELKAS</sequence>
<protein>
    <recommendedName>
        <fullName evidence="4">Response regulatory domain-containing protein</fullName>
    </recommendedName>
</protein>
<dbReference type="AlphaFoldDB" id="A0A517ZB94"/>